<evidence type="ECO:0000313" key="1">
    <source>
        <dbReference type="EMBL" id="GAI63837.1"/>
    </source>
</evidence>
<reference evidence="1" key="1">
    <citation type="journal article" date="2014" name="Front. Microbiol.">
        <title>High frequency of phylogenetically diverse reductive dehalogenase-homologous genes in deep subseafloor sedimentary metagenomes.</title>
        <authorList>
            <person name="Kawai M."/>
            <person name="Futagami T."/>
            <person name="Toyoda A."/>
            <person name="Takaki Y."/>
            <person name="Nishi S."/>
            <person name="Hori S."/>
            <person name="Arai W."/>
            <person name="Tsubouchi T."/>
            <person name="Morono Y."/>
            <person name="Uchiyama I."/>
            <person name="Ito T."/>
            <person name="Fujiyama A."/>
            <person name="Inagaki F."/>
            <person name="Takami H."/>
        </authorList>
    </citation>
    <scope>NUCLEOTIDE SEQUENCE</scope>
    <source>
        <strain evidence="1">Expedition CK06-06</strain>
    </source>
</reference>
<dbReference type="EMBL" id="BARV01043509">
    <property type="protein sequence ID" value="GAI63837.1"/>
    <property type="molecule type" value="Genomic_DNA"/>
</dbReference>
<feature type="non-terminal residue" evidence="1">
    <location>
        <position position="1"/>
    </location>
</feature>
<name>X1Q5P5_9ZZZZ</name>
<organism evidence="1">
    <name type="scientific">marine sediment metagenome</name>
    <dbReference type="NCBI Taxonomy" id="412755"/>
    <lineage>
        <taxon>unclassified sequences</taxon>
        <taxon>metagenomes</taxon>
        <taxon>ecological metagenomes</taxon>
    </lineage>
</organism>
<sequence length="49" mass="5566">RQIAMPEMASDLKQLQTLAQERASIEGLVTRYRQYKVTSKSLEETRGGP</sequence>
<dbReference type="Gene3D" id="6.10.140.1950">
    <property type="match status" value="1"/>
</dbReference>
<comment type="caution">
    <text evidence="1">The sequence shown here is derived from an EMBL/GenBank/DDBJ whole genome shotgun (WGS) entry which is preliminary data.</text>
</comment>
<dbReference type="AlphaFoldDB" id="X1Q5P5"/>
<proteinExistence type="predicted"/>
<gene>
    <name evidence="1" type="ORF">S06H3_64915</name>
</gene>
<protein>
    <submittedName>
        <fullName evidence="1">Uncharacterized protein</fullName>
    </submittedName>
</protein>
<accession>X1Q5P5</accession>